<evidence type="ECO:0000256" key="2">
    <source>
        <dbReference type="SAM" id="MobiDB-lite"/>
    </source>
</evidence>
<accession>A0A2N7TT03</accession>
<organism evidence="4 5">
    <name type="scientific">Halomonas heilongjiangensis</name>
    <dbReference type="NCBI Taxonomy" id="1387883"/>
    <lineage>
        <taxon>Bacteria</taxon>
        <taxon>Pseudomonadati</taxon>
        <taxon>Pseudomonadota</taxon>
        <taxon>Gammaproteobacteria</taxon>
        <taxon>Oceanospirillales</taxon>
        <taxon>Halomonadaceae</taxon>
        <taxon>Halomonas</taxon>
    </lineage>
</organism>
<evidence type="ECO:0000256" key="1">
    <source>
        <dbReference type="ARBA" id="ARBA00044755"/>
    </source>
</evidence>
<evidence type="ECO:0008006" key="6">
    <source>
        <dbReference type="Google" id="ProtNLM"/>
    </source>
</evidence>
<sequence>MPYPRWRPPIMPLDISDEGIHMGGSEWLMALGGLLAVIIVADGRWRIVKRVRRRPRAEAPAQRALASPASNAPSATTALASAHPASSASQEPTSLPSTVAPGSLVGASLHISGDLVSQEPLVIHGTINGSVTARQHGVMVAASGTVTDAIDARRVVVAGRVTGSLHAAEAAVLLATAHVDGTIHAGHLSCAAGARLQGAIHTPPQRSCRREKARG</sequence>
<feature type="compositionally biased region" description="Low complexity" evidence="2">
    <location>
        <begin position="58"/>
        <end position="89"/>
    </location>
</feature>
<dbReference type="PANTHER" id="PTHR35024:SF4">
    <property type="entry name" value="POLYMER-FORMING CYTOSKELETAL PROTEIN"/>
    <property type="match status" value="1"/>
</dbReference>
<feature type="region of interest" description="Disordered" evidence="2">
    <location>
        <begin position="52"/>
        <end position="99"/>
    </location>
</feature>
<feature type="transmembrane region" description="Helical" evidence="3">
    <location>
        <begin position="27"/>
        <end position="45"/>
    </location>
</feature>
<keyword evidence="3" id="KW-1133">Transmembrane helix</keyword>
<protein>
    <recommendedName>
        <fullName evidence="6">Polymer-forming cytoskeletal protein</fullName>
    </recommendedName>
</protein>
<comment type="similarity">
    <text evidence="1">Belongs to the bactofilin family.</text>
</comment>
<dbReference type="Pfam" id="PF04519">
    <property type="entry name" value="Bactofilin"/>
    <property type="match status" value="1"/>
</dbReference>
<keyword evidence="3" id="KW-0472">Membrane</keyword>
<evidence type="ECO:0000313" key="4">
    <source>
        <dbReference type="EMBL" id="PMR71317.1"/>
    </source>
</evidence>
<keyword evidence="3" id="KW-0812">Transmembrane</keyword>
<dbReference type="InterPro" id="IPR007607">
    <property type="entry name" value="BacA/B"/>
</dbReference>
<comment type="caution">
    <text evidence="4">The sequence shown here is derived from an EMBL/GenBank/DDBJ whole genome shotgun (WGS) entry which is preliminary data.</text>
</comment>
<dbReference type="PANTHER" id="PTHR35024">
    <property type="entry name" value="HYPOTHETICAL CYTOSOLIC PROTEIN"/>
    <property type="match status" value="1"/>
</dbReference>
<evidence type="ECO:0000313" key="5">
    <source>
        <dbReference type="Proteomes" id="UP000235346"/>
    </source>
</evidence>
<keyword evidence="5" id="KW-1185">Reference proteome</keyword>
<name>A0A2N7TT03_9GAMM</name>
<reference evidence="4 5" key="1">
    <citation type="submission" date="2018-01" db="EMBL/GenBank/DDBJ databases">
        <title>Halomonas endophytica sp. nov., isolated from storage liquid in the stems of Populus euphratica.</title>
        <authorList>
            <person name="Chen C."/>
        </authorList>
    </citation>
    <scope>NUCLEOTIDE SEQUENCE [LARGE SCALE GENOMIC DNA]</scope>
    <source>
        <strain evidence="4 5">DSM 26881</strain>
    </source>
</reference>
<gene>
    <name evidence="4" type="ORF">C1H66_02505</name>
</gene>
<dbReference type="OrthoDB" id="6165458at2"/>
<dbReference type="AlphaFoldDB" id="A0A2N7TT03"/>
<proteinExistence type="inferred from homology"/>
<dbReference type="EMBL" id="PNRE01000016">
    <property type="protein sequence ID" value="PMR71317.1"/>
    <property type="molecule type" value="Genomic_DNA"/>
</dbReference>
<evidence type="ECO:0000256" key="3">
    <source>
        <dbReference type="SAM" id="Phobius"/>
    </source>
</evidence>
<dbReference type="Proteomes" id="UP000235346">
    <property type="component" value="Unassembled WGS sequence"/>
</dbReference>